<keyword evidence="4 8" id="KW-1003">Cell membrane</keyword>
<dbReference type="NCBIfam" id="TIGR00835">
    <property type="entry name" value="agcS"/>
    <property type="match status" value="1"/>
</dbReference>
<evidence type="ECO:0000256" key="4">
    <source>
        <dbReference type="ARBA" id="ARBA00022475"/>
    </source>
</evidence>
<feature type="transmembrane region" description="Helical" evidence="8">
    <location>
        <begin position="481"/>
        <end position="498"/>
    </location>
</feature>
<evidence type="ECO:0000256" key="5">
    <source>
        <dbReference type="ARBA" id="ARBA00022692"/>
    </source>
</evidence>
<feature type="transmembrane region" description="Helical" evidence="8">
    <location>
        <begin position="238"/>
        <end position="266"/>
    </location>
</feature>
<dbReference type="Pfam" id="PF01235">
    <property type="entry name" value="Na_Ala_symp"/>
    <property type="match status" value="1"/>
</dbReference>
<dbReference type="OrthoDB" id="9804874at2"/>
<evidence type="ECO:0000256" key="1">
    <source>
        <dbReference type="ARBA" id="ARBA00004651"/>
    </source>
</evidence>
<reference evidence="9 10" key="1">
    <citation type="submission" date="2008-07" db="EMBL/GenBank/DDBJ databases">
        <authorList>
            <person name="Tandeau de Marsac N."/>
            <person name="Ferriera S."/>
            <person name="Johnson J."/>
            <person name="Kravitz S."/>
            <person name="Beeson K."/>
            <person name="Sutton G."/>
            <person name="Rogers Y.-H."/>
            <person name="Friedman R."/>
            <person name="Frazier M."/>
            <person name="Venter J.C."/>
        </authorList>
    </citation>
    <scope>NUCLEOTIDE SEQUENCE [LARGE SCALE GENOMIC DNA]</scope>
    <source>
        <strain evidence="9 10">PCC 7420</strain>
    </source>
</reference>
<keyword evidence="6 8" id="KW-1133">Transmembrane helix</keyword>
<dbReference type="STRING" id="118168.MC7420_7112"/>
<keyword evidence="10" id="KW-1185">Reference proteome</keyword>
<dbReference type="HOGENOM" id="CLU_024867_1_1_3"/>
<dbReference type="GO" id="GO:0005283">
    <property type="term" value="F:amino acid:sodium symporter activity"/>
    <property type="evidence" value="ECO:0007669"/>
    <property type="project" value="InterPro"/>
</dbReference>
<dbReference type="eggNOG" id="COG1115">
    <property type="taxonomic scope" value="Bacteria"/>
</dbReference>
<sequence length="535" mass="56984">MTYPRKQPISQVQLKRQQRGKLAALVLATLLLLFFPVRVLAQDAQASGGFLNAIDSVFSAIVAVLFKFLFYDIGGFPLIVVWLIVAGIFFTLRLGFINIRAFKHAIDVVRGRYDDPEEEGQVSHFQALATALSGTVGLGNIAGVAVAIQVGGPGAMFWLTLAAFLGMTTKLVECTLGLKYRIERPDGTVAGGPAYMLSRGLTKMGLGPLGKGLGIIFSVLAIFGSMGGANMFQSNQAAIAFVGTFPGMQGWIVGLVLAVLTAIVIIGGIERIASTTGLLVPAMAVIYILGCLWIVVVNLPQVPAAIATIISQAFVPEALEGGIEGGIIIVIVQGVRRSAFSNEAGIGSAAIAHSAARTDEPVREGIVALLEPFIDTIIICNMTGIMIVLTGVYQDTGEAIDGSQMTLNAFATVSDWFPVVLTIAIFLFAFSTIISWSYYGEISWQYLFGQRTIIIYKLIFVACVFIGAVVTPGAVIDFSDLTLLMMALPNLIGAYFLSNEVAGDISNYMERLRSGQMPTYAEKLATLGDSHQAGN</sequence>
<dbReference type="GO" id="GO:0005886">
    <property type="term" value="C:plasma membrane"/>
    <property type="evidence" value="ECO:0007669"/>
    <property type="project" value="UniProtKB-SubCell"/>
</dbReference>
<dbReference type="PANTHER" id="PTHR30330">
    <property type="entry name" value="AGSS FAMILY TRANSPORTER, SODIUM-ALANINE"/>
    <property type="match status" value="1"/>
</dbReference>
<dbReference type="PANTHER" id="PTHR30330:SF3">
    <property type="entry name" value="TRANSCRIPTIONAL REGULATOR, LRP FAMILY"/>
    <property type="match status" value="1"/>
</dbReference>
<keyword evidence="7 8" id="KW-0472">Membrane</keyword>
<protein>
    <submittedName>
        <fullName evidence="9">Amino acid carrier protein</fullName>
    </submittedName>
</protein>
<keyword evidence="8" id="KW-0769">Symport</keyword>
<dbReference type="Gene3D" id="1.20.1740.10">
    <property type="entry name" value="Amino acid/polyamine transporter I"/>
    <property type="match status" value="1"/>
</dbReference>
<proteinExistence type="inferred from homology"/>
<evidence type="ECO:0000313" key="9">
    <source>
        <dbReference type="EMBL" id="EDX78459.1"/>
    </source>
</evidence>
<dbReference type="PRINTS" id="PR00175">
    <property type="entry name" value="NAALASMPORT"/>
</dbReference>
<feature type="transmembrane region" description="Helical" evidence="8">
    <location>
        <begin position="452"/>
        <end position="475"/>
    </location>
</feature>
<evidence type="ECO:0000256" key="7">
    <source>
        <dbReference type="ARBA" id="ARBA00023136"/>
    </source>
</evidence>
<evidence type="ECO:0000256" key="3">
    <source>
        <dbReference type="ARBA" id="ARBA00022448"/>
    </source>
</evidence>
<feature type="transmembrane region" description="Helical" evidence="8">
    <location>
        <begin position="57"/>
        <end position="90"/>
    </location>
</feature>
<accession>B4VGY1</accession>
<feature type="transmembrane region" description="Helical" evidence="8">
    <location>
        <begin position="416"/>
        <end position="440"/>
    </location>
</feature>
<comment type="similarity">
    <text evidence="2 8">Belongs to the alanine or glycine:cation symporter (AGCS) (TC 2.A.25) family.</text>
</comment>
<keyword evidence="3 8" id="KW-0813">Transport</keyword>
<dbReference type="AlphaFoldDB" id="B4VGY1"/>
<dbReference type="EMBL" id="DS989841">
    <property type="protein sequence ID" value="EDX78459.1"/>
    <property type="molecule type" value="Genomic_DNA"/>
</dbReference>
<name>B4VGY1_9CYAN</name>
<gene>
    <name evidence="9" type="ORF">MC7420_7112</name>
</gene>
<evidence type="ECO:0000313" key="10">
    <source>
        <dbReference type="Proteomes" id="UP000003835"/>
    </source>
</evidence>
<feature type="transmembrane region" description="Helical" evidence="8">
    <location>
        <begin position="213"/>
        <end position="232"/>
    </location>
</feature>
<evidence type="ECO:0000256" key="2">
    <source>
        <dbReference type="ARBA" id="ARBA00009261"/>
    </source>
</evidence>
<dbReference type="RefSeq" id="WP_006097934.1">
    <property type="nucleotide sequence ID" value="NZ_DS989841.1"/>
</dbReference>
<organism evidence="9 10">
    <name type="scientific">Coleofasciculus chthonoplastes PCC 7420</name>
    <dbReference type="NCBI Taxonomy" id="118168"/>
    <lineage>
        <taxon>Bacteria</taxon>
        <taxon>Bacillati</taxon>
        <taxon>Cyanobacteriota</taxon>
        <taxon>Cyanophyceae</taxon>
        <taxon>Coleofasciculales</taxon>
        <taxon>Coleofasciculaceae</taxon>
        <taxon>Coleofasciculus</taxon>
    </lineage>
</organism>
<comment type="caution">
    <text evidence="8">Lacks conserved residue(s) required for the propagation of feature annotation.</text>
</comment>
<keyword evidence="5 8" id="KW-0812">Transmembrane</keyword>
<dbReference type="Proteomes" id="UP000003835">
    <property type="component" value="Unassembled WGS sequence"/>
</dbReference>
<feature type="transmembrane region" description="Helical" evidence="8">
    <location>
        <begin position="278"/>
        <end position="296"/>
    </location>
</feature>
<dbReference type="InterPro" id="IPR001463">
    <property type="entry name" value="Na/Ala_symport"/>
</dbReference>
<evidence type="ECO:0000256" key="8">
    <source>
        <dbReference type="RuleBase" id="RU363064"/>
    </source>
</evidence>
<comment type="subcellular location">
    <subcellularLocation>
        <location evidence="1 8">Cell membrane</location>
        <topology evidence="1 8">Multi-pass membrane protein</topology>
    </subcellularLocation>
</comment>
<evidence type="ECO:0000256" key="6">
    <source>
        <dbReference type="ARBA" id="ARBA00022989"/>
    </source>
</evidence>